<dbReference type="OrthoDB" id="2430752at2759"/>
<feature type="signal peptide" evidence="3">
    <location>
        <begin position="1"/>
        <end position="19"/>
    </location>
</feature>
<dbReference type="Gene3D" id="2.120.10.80">
    <property type="entry name" value="Kelch-type beta propeller"/>
    <property type="match status" value="2"/>
</dbReference>
<keyword evidence="5" id="KW-1185">Reference proteome</keyword>
<accession>A0A433DDR6</accession>
<feature type="chain" id="PRO_5019348946" evidence="3">
    <location>
        <begin position="20"/>
        <end position="543"/>
    </location>
</feature>
<dbReference type="EMBL" id="RBNI01002739">
    <property type="protein sequence ID" value="RUP48958.1"/>
    <property type="molecule type" value="Genomic_DNA"/>
</dbReference>
<dbReference type="CDD" id="cd12087">
    <property type="entry name" value="TM_EGFR-like"/>
    <property type="match status" value="1"/>
</dbReference>
<feature type="region of interest" description="Disordered" evidence="1">
    <location>
        <begin position="402"/>
        <end position="430"/>
    </location>
</feature>
<evidence type="ECO:0000256" key="2">
    <source>
        <dbReference type="SAM" id="Phobius"/>
    </source>
</evidence>
<dbReference type="PANTHER" id="PTHR23244:SF471">
    <property type="entry name" value="GUANINE NUCLEOTIDE-BINDING PROTEIN SUBUNIT BETA 1-RELATED"/>
    <property type="match status" value="1"/>
</dbReference>
<evidence type="ECO:0000313" key="5">
    <source>
        <dbReference type="Proteomes" id="UP000268093"/>
    </source>
</evidence>
<name>A0A433DDR6_9FUNG</name>
<sequence length="543" mass="58509">MHALQLVLLLLLFVPFIMTDLAGPRSQGCTFTYNNRFYILAGKDQSSTSSLFVSTPFPIDLTSSQPVWADQSINYLFANIGSQDSTTSGLYIRPCVVTPNGTLIVGGNEYIGYDIYNDRWIGTLALSGTYPTPPAILGCSWGSTCSQRIVTVDDSLWIFQDFNSSTPALTAAPTEIYVLNLTTFTWSSRTALVNAAASAPVLPPQLFRPTLIYVSAAHLANITNTASAGVIFVVGGDAPVNITDAISTNTIWIFDIASSLWFLHPANLTEPLEDCNVFFYPPANRLIIYPGGKADLINNSHVSLVRSNTLQLLDLKADSSMPLGIGITVSNQTGGQGQPGALYDSCTVQQGNSVSIAFGREWFEGFVVYGGWNGTGNTDKFYIYDMEKMQWALKATATPFVRPSSMSTAPATTEPTTQPTNQPTNASSEQPALGPIIGGVLGGIAVCVLAGLAAVLFLRHRRNRERGQRPAVINPSSDTKTDDKYHQPNSPPSYSGLLLPTHPVLPSPLPRTSDGTIVLTEVREAFKPAEIEDGEKALHKSDT</sequence>
<dbReference type="InterPro" id="IPR015915">
    <property type="entry name" value="Kelch-typ_b-propeller"/>
</dbReference>
<reference evidence="4 5" key="1">
    <citation type="journal article" date="2018" name="New Phytol.">
        <title>Phylogenomics of Endogonaceae and evolution of mycorrhizas within Mucoromycota.</title>
        <authorList>
            <person name="Chang Y."/>
            <person name="Desiro A."/>
            <person name="Na H."/>
            <person name="Sandor L."/>
            <person name="Lipzen A."/>
            <person name="Clum A."/>
            <person name="Barry K."/>
            <person name="Grigoriev I.V."/>
            <person name="Martin F.M."/>
            <person name="Stajich J.E."/>
            <person name="Smith M.E."/>
            <person name="Bonito G."/>
            <person name="Spatafora J.W."/>
        </authorList>
    </citation>
    <scope>NUCLEOTIDE SEQUENCE [LARGE SCALE GENOMIC DNA]</scope>
    <source>
        <strain evidence="4 5">GMNB39</strain>
    </source>
</reference>
<dbReference type="SUPFAM" id="SSF117281">
    <property type="entry name" value="Kelch motif"/>
    <property type="match status" value="2"/>
</dbReference>
<evidence type="ECO:0000256" key="3">
    <source>
        <dbReference type="SAM" id="SignalP"/>
    </source>
</evidence>
<protein>
    <submittedName>
        <fullName evidence="4">Uncharacterized protein</fullName>
    </submittedName>
</protein>
<feature type="compositionally biased region" description="Low complexity" evidence="1">
    <location>
        <begin position="408"/>
        <end position="426"/>
    </location>
</feature>
<feature type="transmembrane region" description="Helical" evidence="2">
    <location>
        <begin position="432"/>
        <end position="458"/>
    </location>
</feature>
<dbReference type="AlphaFoldDB" id="A0A433DDR6"/>
<keyword evidence="2" id="KW-0812">Transmembrane</keyword>
<evidence type="ECO:0000256" key="1">
    <source>
        <dbReference type="SAM" id="MobiDB-lite"/>
    </source>
</evidence>
<dbReference type="PANTHER" id="PTHR23244">
    <property type="entry name" value="KELCH REPEAT DOMAIN"/>
    <property type="match status" value="1"/>
</dbReference>
<gene>
    <name evidence="4" type="ORF">BC936DRAFT_143568</name>
</gene>
<keyword evidence="2" id="KW-1133">Transmembrane helix</keyword>
<dbReference type="Proteomes" id="UP000268093">
    <property type="component" value="Unassembled WGS sequence"/>
</dbReference>
<evidence type="ECO:0000313" key="4">
    <source>
        <dbReference type="EMBL" id="RUP48958.1"/>
    </source>
</evidence>
<proteinExistence type="predicted"/>
<comment type="caution">
    <text evidence="4">The sequence shown here is derived from an EMBL/GenBank/DDBJ whole genome shotgun (WGS) entry which is preliminary data.</text>
</comment>
<keyword evidence="3" id="KW-0732">Signal</keyword>
<organism evidence="4 5">
    <name type="scientific">Jimgerdemannia flammicorona</name>
    <dbReference type="NCBI Taxonomy" id="994334"/>
    <lineage>
        <taxon>Eukaryota</taxon>
        <taxon>Fungi</taxon>
        <taxon>Fungi incertae sedis</taxon>
        <taxon>Mucoromycota</taxon>
        <taxon>Mucoromycotina</taxon>
        <taxon>Endogonomycetes</taxon>
        <taxon>Endogonales</taxon>
        <taxon>Endogonaceae</taxon>
        <taxon>Jimgerdemannia</taxon>
    </lineage>
</organism>
<feature type="region of interest" description="Disordered" evidence="1">
    <location>
        <begin position="467"/>
        <end position="513"/>
    </location>
</feature>
<keyword evidence="2" id="KW-0472">Membrane</keyword>